<keyword evidence="2" id="KW-1185">Reference proteome</keyword>
<name>A0ABM8EH36_9BACT</name>
<dbReference type="Proteomes" id="UP001317705">
    <property type="component" value="Chromosome"/>
</dbReference>
<dbReference type="EMBL" id="AP027151">
    <property type="protein sequence ID" value="BDV41732.1"/>
    <property type="molecule type" value="Genomic_DNA"/>
</dbReference>
<organism evidence="1 2">
    <name type="scientific">Geotalea uraniireducens</name>
    <dbReference type="NCBI Taxonomy" id="351604"/>
    <lineage>
        <taxon>Bacteria</taxon>
        <taxon>Pseudomonadati</taxon>
        <taxon>Thermodesulfobacteriota</taxon>
        <taxon>Desulfuromonadia</taxon>
        <taxon>Geobacterales</taxon>
        <taxon>Geobacteraceae</taxon>
        <taxon>Geotalea</taxon>
    </lineage>
</organism>
<evidence type="ECO:0000313" key="2">
    <source>
        <dbReference type="Proteomes" id="UP001317705"/>
    </source>
</evidence>
<proteinExistence type="predicted"/>
<protein>
    <recommendedName>
        <fullName evidence="3">YkgJ family cysteine cluster protein</fullName>
    </recommendedName>
</protein>
<gene>
    <name evidence="1" type="ORF">GURASL_06550</name>
</gene>
<accession>A0ABM8EH36</accession>
<evidence type="ECO:0000313" key="1">
    <source>
        <dbReference type="EMBL" id="BDV41732.1"/>
    </source>
</evidence>
<evidence type="ECO:0008006" key="3">
    <source>
        <dbReference type="Google" id="ProtNLM"/>
    </source>
</evidence>
<reference evidence="1 2" key="1">
    <citation type="submission" date="2022-12" db="EMBL/GenBank/DDBJ databases">
        <title>Polyphasic characterization of Geotalea uranireducens NIT-SL11 newly isolated from a complex of sewage sludge and microbially reduced graphene oxide.</title>
        <authorList>
            <person name="Xie L."/>
            <person name="Yoshida N."/>
            <person name="Meng L."/>
        </authorList>
    </citation>
    <scope>NUCLEOTIDE SEQUENCE [LARGE SCALE GENOMIC DNA]</scope>
    <source>
        <strain evidence="1 2">NIT-SL11</strain>
    </source>
</reference>
<sequence length="122" mass="13233">MATALARLPAAEAEQIRARVQQADNDTCPLLKDGICLLYPARPLICRTHGLPLLTRHGGKSSVDFCPENFRGIATLPGSAVLDLDRLNETLTAINALFIADSLAEGIHYPERLSIAEALRDK</sequence>